<dbReference type="GO" id="GO:0006355">
    <property type="term" value="P:regulation of DNA-templated transcription"/>
    <property type="evidence" value="ECO:0007669"/>
    <property type="project" value="InterPro"/>
</dbReference>
<reference evidence="6 7" key="1">
    <citation type="submission" date="2018-06" db="EMBL/GenBank/DDBJ databases">
        <title>Pedobacter endophyticus sp. nov., an endophytic bacterium isolated from a leaf of Triticum aestivum.</title>
        <authorList>
            <person name="Zhang L."/>
        </authorList>
    </citation>
    <scope>NUCLEOTIDE SEQUENCE [LARGE SCALE GENOMIC DNA]</scope>
    <source>
        <strain evidence="6 7">CM134L-2</strain>
    </source>
</reference>
<dbReference type="PROSITE" id="PS00622">
    <property type="entry name" value="HTH_LUXR_1"/>
    <property type="match status" value="1"/>
</dbReference>
<name>A0A3S3QEV7_9SPHI</name>
<feature type="domain" description="Response regulatory" evidence="5">
    <location>
        <begin position="10"/>
        <end position="126"/>
    </location>
</feature>
<dbReference type="InterPro" id="IPR039420">
    <property type="entry name" value="WalR-like"/>
</dbReference>
<keyword evidence="7" id="KW-1185">Reference proteome</keyword>
<evidence type="ECO:0000256" key="2">
    <source>
        <dbReference type="ARBA" id="ARBA00023125"/>
    </source>
</evidence>
<dbReference type="RefSeq" id="WP_113647766.1">
    <property type="nucleotide sequence ID" value="NZ_QMHN01000004.1"/>
</dbReference>
<evidence type="ECO:0000256" key="1">
    <source>
        <dbReference type="ARBA" id="ARBA00022553"/>
    </source>
</evidence>
<feature type="modified residue" description="4-aspartylphosphate" evidence="3">
    <location>
        <position position="61"/>
    </location>
</feature>
<dbReference type="InterPro" id="IPR000792">
    <property type="entry name" value="Tscrpt_reg_LuxR_C"/>
</dbReference>
<dbReference type="OrthoDB" id="1013073at2"/>
<dbReference type="PROSITE" id="PS50043">
    <property type="entry name" value="HTH_LUXR_2"/>
    <property type="match status" value="1"/>
</dbReference>
<dbReference type="InterPro" id="IPR016032">
    <property type="entry name" value="Sig_transdc_resp-reg_C-effctor"/>
</dbReference>
<dbReference type="SMART" id="SM00448">
    <property type="entry name" value="REC"/>
    <property type="match status" value="1"/>
</dbReference>
<dbReference type="SUPFAM" id="SSF46894">
    <property type="entry name" value="C-terminal effector domain of the bipartite response regulators"/>
    <property type="match status" value="1"/>
</dbReference>
<evidence type="ECO:0000256" key="3">
    <source>
        <dbReference type="PROSITE-ProRule" id="PRU00169"/>
    </source>
</evidence>
<dbReference type="InterPro" id="IPR058245">
    <property type="entry name" value="NreC/VraR/RcsB-like_REC"/>
</dbReference>
<protein>
    <submittedName>
        <fullName evidence="6">Response regulator transcription factor</fullName>
    </submittedName>
</protein>
<dbReference type="InterPro" id="IPR001789">
    <property type="entry name" value="Sig_transdc_resp-reg_receiver"/>
</dbReference>
<dbReference type="SMART" id="SM00421">
    <property type="entry name" value="HTH_LUXR"/>
    <property type="match status" value="1"/>
</dbReference>
<dbReference type="Pfam" id="PF00072">
    <property type="entry name" value="Response_reg"/>
    <property type="match status" value="1"/>
</dbReference>
<evidence type="ECO:0000259" key="4">
    <source>
        <dbReference type="PROSITE" id="PS50043"/>
    </source>
</evidence>
<keyword evidence="1 3" id="KW-0597">Phosphoprotein</keyword>
<dbReference type="PROSITE" id="PS50110">
    <property type="entry name" value="RESPONSE_REGULATORY"/>
    <property type="match status" value="1"/>
</dbReference>
<dbReference type="Gene3D" id="3.40.50.2300">
    <property type="match status" value="1"/>
</dbReference>
<sequence>MSGLFASNLRVLITDDHLVIQQGLGYIIKEAFPQTAIAYSGSLEATLTLLEKQKFDLLILDINIPGGNGFHMVEQIKAAQQDVKILIFSSYEESTYALRYLKAGSNGYLEKSASEEQIIIAITSICTRGKYVSEQVKEQLLDSLSNDHTLIKHAALTNREMEIAKFVAEGKGTSAISAEMNLQASTISTHKKNIFEKLKITNVAQLIEIFRMNQY</sequence>
<dbReference type="PANTHER" id="PTHR43214">
    <property type="entry name" value="TWO-COMPONENT RESPONSE REGULATOR"/>
    <property type="match status" value="1"/>
</dbReference>
<dbReference type="CDD" id="cd17535">
    <property type="entry name" value="REC_NarL-like"/>
    <property type="match status" value="1"/>
</dbReference>
<dbReference type="Proteomes" id="UP000284120">
    <property type="component" value="Unassembled WGS sequence"/>
</dbReference>
<keyword evidence="2" id="KW-0238">DNA-binding</keyword>
<proteinExistence type="predicted"/>
<dbReference type="InterPro" id="IPR011006">
    <property type="entry name" value="CheY-like_superfamily"/>
</dbReference>
<dbReference type="InterPro" id="IPR036388">
    <property type="entry name" value="WH-like_DNA-bd_sf"/>
</dbReference>
<dbReference type="SUPFAM" id="SSF52172">
    <property type="entry name" value="CheY-like"/>
    <property type="match status" value="1"/>
</dbReference>
<dbReference type="Gene3D" id="1.10.10.10">
    <property type="entry name" value="Winged helix-like DNA-binding domain superfamily/Winged helix DNA-binding domain"/>
    <property type="match status" value="1"/>
</dbReference>
<evidence type="ECO:0000313" key="6">
    <source>
        <dbReference type="EMBL" id="RWU06145.1"/>
    </source>
</evidence>
<gene>
    <name evidence="6" type="ORF">DPV69_12680</name>
</gene>
<dbReference type="CDD" id="cd06170">
    <property type="entry name" value="LuxR_C_like"/>
    <property type="match status" value="1"/>
</dbReference>
<dbReference type="Pfam" id="PF00196">
    <property type="entry name" value="GerE"/>
    <property type="match status" value="1"/>
</dbReference>
<dbReference type="AlphaFoldDB" id="A0A3S3QEV7"/>
<dbReference type="GO" id="GO:0003677">
    <property type="term" value="F:DNA binding"/>
    <property type="evidence" value="ECO:0007669"/>
    <property type="project" value="UniProtKB-KW"/>
</dbReference>
<feature type="domain" description="HTH luxR-type" evidence="4">
    <location>
        <begin position="149"/>
        <end position="214"/>
    </location>
</feature>
<dbReference type="EMBL" id="SAYW01000004">
    <property type="protein sequence ID" value="RWU06145.1"/>
    <property type="molecule type" value="Genomic_DNA"/>
</dbReference>
<accession>A0A3S3QEV7</accession>
<dbReference type="PRINTS" id="PR00038">
    <property type="entry name" value="HTHLUXR"/>
</dbReference>
<evidence type="ECO:0000259" key="5">
    <source>
        <dbReference type="PROSITE" id="PS50110"/>
    </source>
</evidence>
<evidence type="ECO:0000313" key="7">
    <source>
        <dbReference type="Proteomes" id="UP000284120"/>
    </source>
</evidence>
<comment type="caution">
    <text evidence="6">The sequence shown here is derived from an EMBL/GenBank/DDBJ whole genome shotgun (WGS) entry which is preliminary data.</text>
</comment>
<dbReference type="GO" id="GO:0000160">
    <property type="term" value="P:phosphorelay signal transduction system"/>
    <property type="evidence" value="ECO:0007669"/>
    <property type="project" value="InterPro"/>
</dbReference>
<organism evidence="6 7">
    <name type="scientific">Pedobacter chitinilyticus</name>
    <dbReference type="NCBI Taxonomy" id="2233776"/>
    <lineage>
        <taxon>Bacteria</taxon>
        <taxon>Pseudomonadati</taxon>
        <taxon>Bacteroidota</taxon>
        <taxon>Sphingobacteriia</taxon>
        <taxon>Sphingobacteriales</taxon>
        <taxon>Sphingobacteriaceae</taxon>
        <taxon>Pedobacter</taxon>
    </lineage>
</organism>